<gene>
    <name evidence="8" type="ORF">UFOPK2362_00216</name>
</gene>
<dbReference type="CDD" id="cd06171">
    <property type="entry name" value="Sigma70_r4"/>
    <property type="match status" value="1"/>
</dbReference>
<evidence type="ECO:0000256" key="2">
    <source>
        <dbReference type="ARBA" id="ARBA00023015"/>
    </source>
</evidence>
<dbReference type="GO" id="GO:0006352">
    <property type="term" value="P:DNA-templated transcription initiation"/>
    <property type="evidence" value="ECO:0007669"/>
    <property type="project" value="InterPro"/>
</dbReference>
<evidence type="ECO:0000256" key="1">
    <source>
        <dbReference type="ARBA" id="ARBA00010641"/>
    </source>
</evidence>
<evidence type="ECO:0000313" key="8">
    <source>
        <dbReference type="EMBL" id="CAB4678616.1"/>
    </source>
</evidence>
<keyword evidence="5" id="KW-0804">Transcription</keyword>
<dbReference type="Gene3D" id="1.10.1740.10">
    <property type="match status" value="1"/>
</dbReference>
<comment type="similarity">
    <text evidence="1">Belongs to the sigma-70 factor family. ECF subfamily.</text>
</comment>
<keyword evidence="4" id="KW-0238">DNA-binding</keyword>
<dbReference type="EMBL" id="CAEZXI010000011">
    <property type="protein sequence ID" value="CAB4678616.1"/>
    <property type="molecule type" value="Genomic_DNA"/>
</dbReference>
<dbReference type="InterPro" id="IPR036388">
    <property type="entry name" value="WH-like_DNA-bd_sf"/>
</dbReference>
<dbReference type="Pfam" id="PF04542">
    <property type="entry name" value="Sigma70_r2"/>
    <property type="match status" value="1"/>
</dbReference>
<dbReference type="GO" id="GO:0016987">
    <property type="term" value="F:sigma factor activity"/>
    <property type="evidence" value="ECO:0007669"/>
    <property type="project" value="UniProtKB-KW"/>
</dbReference>
<reference evidence="8" key="1">
    <citation type="submission" date="2020-05" db="EMBL/GenBank/DDBJ databases">
        <authorList>
            <person name="Chiriac C."/>
            <person name="Salcher M."/>
            <person name="Ghai R."/>
            <person name="Kavagutti S V."/>
        </authorList>
    </citation>
    <scope>NUCLEOTIDE SEQUENCE</scope>
</reference>
<dbReference type="InterPro" id="IPR039425">
    <property type="entry name" value="RNA_pol_sigma-70-like"/>
</dbReference>
<evidence type="ECO:0000259" key="6">
    <source>
        <dbReference type="Pfam" id="PF04542"/>
    </source>
</evidence>
<dbReference type="InterPro" id="IPR007627">
    <property type="entry name" value="RNA_pol_sigma70_r2"/>
</dbReference>
<dbReference type="NCBIfam" id="TIGR02937">
    <property type="entry name" value="sigma70-ECF"/>
    <property type="match status" value="1"/>
</dbReference>
<dbReference type="FunFam" id="1.10.10.10:FF:000068">
    <property type="entry name" value="RNA polymerase sigma factor"/>
    <property type="match status" value="1"/>
</dbReference>
<sequence>MPQILHPNGLAQAGTKVGIALTESSRKQKSNFDNKFEITSSPIGVAFAQMRETKSNGSNQGSGNQSANNSTEIDLTAMDANLPAVIDRQKESQVERTLRFEKDALIFASALYGAALRYTKNPQDAQDLVQDTYAKAFTSFHQFEPGTNLKAWLYRILTTTFINNYRKDQRRPLLSGGELEDWQIADAASHTSDLGKSAEDEVLENIADRDVKDALAAMPEDFRMAVYLSDVEGFSYKEIAEIMGVPTGTVMSRLHRGRKLLRESLAAYAKERGFTIKGGDQK</sequence>
<dbReference type="InterPro" id="IPR014284">
    <property type="entry name" value="RNA_pol_sigma-70_dom"/>
</dbReference>
<dbReference type="Pfam" id="PF08281">
    <property type="entry name" value="Sigma70_r4_2"/>
    <property type="match status" value="1"/>
</dbReference>
<dbReference type="InterPro" id="IPR000838">
    <property type="entry name" value="RNA_pol_sigma70_ECF_CS"/>
</dbReference>
<dbReference type="InterPro" id="IPR013324">
    <property type="entry name" value="RNA_pol_sigma_r3/r4-like"/>
</dbReference>
<dbReference type="NCBIfam" id="TIGR02947">
    <property type="entry name" value="SigH_actino"/>
    <property type="match status" value="1"/>
</dbReference>
<feature type="domain" description="RNA polymerase sigma factor 70 region 4 type 2" evidence="7">
    <location>
        <begin position="210"/>
        <end position="261"/>
    </location>
</feature>
<dbReference type="InterPro" id="IPR013325">
    <property type="entry name" value="RNA_pol_sigma_r2"/>
</dbReference>
<evidence type="ECO:0000256" key="5">
    <source>
        <dbReference type="ARBA" id="ARBA00023163"/>
    </source>
</evidence>
<proteinExistence type="inferred from homology"/>
<dbReference type="SUPFAM" id="SSF88946">
    <property type="entry name" value="Sigma2 domain of RNA polymerase sigma factors"/>
    <property type="match status" value="1"/>
</dbReference>
<protein>
    <submittedName>
        <fullName evidence="8">Unannotated protein</fullName>
    </submittedName>
</protein>
<dbReference type="AlphaFoldDB" id="A0A6J6MXD5"/>
<dbReference type="PANTHER" id="PTHR43133:SF59">
    <property type="entry name" value="ECF RNA POLYMERASE SIGMA FACTOR SIGR"/>
    <property type="match status" value="1"/>
</dbReference>
<dbReference type="InterPro" id="IPR014293">
    <property type="entry name" value="RNA_pol_sigma70_actinobac"/>
</dbReference>
<dbReference type="InterPro" id="IPR013249">
    <property type="entry name" value="RNA_pol_sigma70_r4_t2"/>
</dbReference>
<name>A0A6J6MXD5_9ZZZZ</name>
<keyword evidence="2" id="KW-0805">Transcription regulation</keyword>
<feature type="domain" description="RNA polymerase sigma-70 region 2" evidence="6">
    <location>
        <begin position="110"/>
        <end position="171"/>
    </location>
</feature>
<dbReference type="Gene3D" id="1.10.10.10">
    <property type="entry name" value="Winged helix-like DNA-binding domain superfamily/Winged helix DNA-binding domain"/>
    <property type="match status" value="1"/>
</dbReference>
<organism evidence="8">
    <name type="scientific">freshwater metagenome</name>
    <dbReference type="NCBI Taxonomy" id="449393"/>
    <lineage>
        <taxon>unclassified sequences</taxon>
        <taxon>metagenomes</taxon>
        <taxon>ecological metagenomes</taxon>
    </lineage>
</organism>
<dbReference type="SUPFAM" id="SSF88659">
    <property type="entry name" value="Sigma3 and sigma4 domains of RNA polymerase sigma factors"/>
    <property type="match status" value="1"/>
</dbReference>
<dbReference type="GO" id="GO:0003677">
    <property type="term" value="F:DNA binding"/>
    <property type="evidence" value="ECO:0007669"/>
    <property type="project" value="UniProtKB-KW"/>
</dbReference>
<keyword evidence="3" id="KW-0731">Sigma factor</keyword>
<evidence type="ECO:0000256" key="4">
    <source>
        <dbReference type="ARBA" id="ARBA00023125"/>
    </source>
</evidence>
<dbReference type="PANTHER" id="PTHR43133">
    <property type="entry name" value="RNA POLYMERASE ECF-TYPE SIGMA FACTO"/>
    <property type="match status" value="1"/>
</dbReference>
<evidence type="ECO:0000256" key="3">
    <source>
        <dbReference type="ARBA" id="ARBA00023082"/>
    </source>
</evidence>
<dbReference type="PROSITE" id="PS01063">
    <property type="entry name" value="SIGMA70_ECF"/>
    <property type="match status" value="1"/>
</dbReference>
<evidence type="ECO:0000259" key="7">
    <source>
        <dbReference type="Pfam" id="PF08281"/>
    </source>
</evidence>
<accession>A0A6J6MXD5</accession>